<evidence type="ECO:0000313" key="7">
    <source>
        <dbReference type="Proteomes" id="UP001580407"/>
    </source>
</evidence>
<evidence type="ECO:0000259" key="4">
    <source>
        <dbReference type="PROSITE" id="PS01124"/>
    </source>
</evidence>
<dbReference type="Gene3D" id="3.40.50.1980">
    <property type="entry name" value="Nitrogenase molybdenum iron protein domain"/>
    <property type="match status" value="2"/>
</dbReference>
<evidence type="ECO:0000256" key="1">
    <source>
        <dbReference type="ARBA" id="ARBA00023015"/>
    </source>
</evidence>
<feature type="domain" description="HTH araC/xylS-type" evidence="4">
    <location>
        <begin position="178"/>
        <end position="276"/>
    </location>
</feature>
<gene>
    <name evidence="6" type="ORF">ACE3NQ_10025</name>
</gene>
<accession>A0ABV5B6C6</accession>
<sequence length="555" mass="62858">MIHHFGSEWAESYFQSYSIEAVQSLYTTSNMPTLAINEHHPILVAVSSGQGILEAGGSSYEFDAGSVFLIPANHQAVLSAEPLRQIHAYIAVIGIREPAAGLPGGTVIRESRLVSGAAVHFFAEASLIALQLEELYIHRLPNSESRHIQNQILFHQILLGLLERMEARNGGNEQPSLERSIVYLEDHFHEKLTSEKLSVIAGVSRSHYSILFKQLTGFSPNKYLSRLRVHRSKEMMMEGVFSLREIALKVGYKDEFYLSRRFKQETGETPSAYNRRPVQRVAVWLAPYASHLLLLGLEPAAMVSDSSEYIRSEEVPLPQNTRFIDADRSLEQVKSAFLDADIELIIAAGQHLHQMGLSSERLRSVAPVIEIPWMELGWKEHLRLVGQAVRRRAQAERWLAGFEQEEEQALLRIQRSRAASEVITILVIKPDMLQVYGARNAGYVIYRSLGLKGPPRIEREIQQSGDRFHSIAIDASELAEYDCDRLLVIIFPDEKGATLHAESIFRSVYWNRLEAVKHNNVHMLNVDEWIPYNPVSIRLQFQRAIELLADNNNPS</sequence>
<dbReference type="SUPFAM" id="SSF53807">
    <property type="entry name" value="Helical backbone' metal receptor"/>
    <property type="match status" value="1"/>
</dbReference>
<evidence type="ECO:0000313" key="6">
    <source>
        <dbReference type="EMBL" id="MFB5681247.1"/>
    </source>
</evidence>
<reference evidence="6 7" key="1">
    <citation type="submission" date="2024-09" db="EMBL/GenBank/DDBJ databases">
        <authorList>
            <person name="Ruan L."/>
        </authorList>
    </citation>
    <scope>NUCLEOTIDE SEQUENCE [LARGE SCALE GENOMIC DNA]</scope>
    <source>
        <strain evidence="6 7">D33</strain>
    </source>
</reference>
<dbReference type="InterPro" id="IPR009057">
    <property type="entry name" value="Homeodomain-like_sf"/>
</dbReference>
<dbReference type="InterPro" id="IPR018062">
    <property type="entry name" value="HTH_AraC-typ_CS"/>
</dbReference>
<dbReference type="Pfam" id="PF01497">
    <property type="entry name" value="Peripla_BP_2"/>
    <property type="match status" value="1"/>
</dbReference>
<dbReference type="PROSITE" id="PS00041">
    <property type="entry name" value="HTH_ARAC_FAMILY_1"/>
    <property type="match status" value="1"/>
</dbReference>
<dbReference type="Pfam" id="PF12833">
    <property type="entry name" value="HTH_18"/>
    <property type="match status" value="1"/>
</dbReference>
<dbReference type="PROSITE" id="PS01124">
    <property type="entry name" value="HTH_ARAC_FAMILY_2"/>
    <property type="match status" value="1"/>
</dbReference>
<comment type="caution">
    <text evidence="6">The sequence shown here is derived from an EMBL/GenBank/DDBJ whole genome shotgun (WGS) entry which is preliminary data.</text>
</comment>
<dbReference type="InterPro" id="IPR002491">
    <property type="entry name" value="ABC_transptr_periplasmic_BD"/>
</dbReference>
<dbReference type="InterPro" id="IPR018060">
    <property type="entry name" value="HTH_AraC"/>
</dbReference>
<dbReference type="Proteomes" id="UP001580407">
    <property type="component" value="Unassembled WGS sequence"/>
</dbReference>
<keyword evidence="1" id="KW-0805">Transcription regulation</keyword>
<name>A0ABV5B6C6_9BACL</name>
<dbReference type="SUPFAM" id="SSF46689">
    <property type="entry name" value="Homeodomain-like"/>
    <property type="match status" value="2"/>
</dbReference>
<dbReference type="Gene3D" id="1.10.10.60">
    <property type="entry name" value="Homeodomain-like"/>
    <property type="match status" value="2"/>
</dbReference>
<evidence type="ECO:0000256" key="2">
    <source>
        <dbReference type="ARBA" id="ARBA00023125"/>
    </source>
</evidence>
<protein>
    <submittedName>
        <fullName evidence="6">Helix-turn-helix domain-containing protein</fullName>
    </submittedName>
</protein>
<dbReference type="EMBL" id="JBHILM010000009">
    <property type="protein sequence ID" value="MFB5681247.1"/>
    <property type="molecule type" value="Genomic_DNA"/>
</dbReference>
<evidence type="ECO:0000256" key="3">
    <source>
        <dbReference type="ARBA" id="ARBA00023163"/>
    </source>
</evidence>
<dbReference type="PANTHER" id="PTHR43280">
    <property type="entry name" value="ARAC-FAMILY TRANSCRIPTIONAL REGULATOR"/>
    <property type="match status" value="1"/>
</dbReference>
<keyword evidence="7" id="KW-1185">Reference proteome</keyword>
<evidence type="ECO:0000259" key="5">
    <source>
        <dbReference type="PROSITE" id="PS50983"/>
    </source>
</evidence>
<dbReference type="PANTHER" id="PTHR43280:SF2">
    <property type="entry name" value="HTH-TYPE TRANSCRIPTIONAL REGULATOR EXSA"/>
    <property type="match status" value="1"/>
</dbReference>
<keyword evidence="2" id="KW-0238">DNA-binding</keyword>
<keyword evidence="3" id="KW-0804">Transcription</keyword>
<feature type="domain" description="Fe/B12 periplasmic-binding" evidence="5">
    <location>
        <begin position="280"/>
        <end position="552"/>
    </location>
</feature>
<dbReference type="PROSITE" id="PS50983">
    <property type="entry name" value="FE_B12_PBP"/>
    <property type="match status" value="1"/>
</dbReference>
<dbReference type="SMART" id="SM00342">
    <property type="entry name" value="HTH_ARAC"/>
    <property type="match status" value="1"/>
</dbReference>
<proteinExistence type="predicted"/>
<dbReference type="RefSeq" id="WP_375525033.1">
    <property type="nucleotide sequence ID" value="NZ_JBHILM010000009.1"/>
</dbReference>
<organism evidence="6 7">
    <name type="scientific">Paenibacillus terreus</name>
    <dbReference type="NCBI Taxonomy" id="1387834"/>
    <lineage>
        <taxon>Bacteria</taxon>
        <taxon>Bacillati</taxon>
        <taxon>Bacillota</taxon>
        <taxon>Bacilli</taxon>
        <taxon>Bacillales</taxon>
        <taxon>Paenibacillaceae</taxon>
        <taxon>Paenibacillus</taxon>
    </lineage>
</organism>